<dbReference type="Proteomes" id="UP000000304">
    <property type="component" value="Unassembled WGS sequence"/>
</dbReference>
<keyword evidence="3" id="KW-1185">Reference proteome</keyword>
<feature type="region of interest" description="Disordered" evidence="1">
    <location>
        <begin position="1"/>
        <end position="22"/>
    </location>
</feature>
<accession>B4NV87</accession>
<proteinExistence type="predicted"/>
<protein>
    <submittedName>
        <fullName evidence="2">GD21150</fullName>
    </submittedName>
</protein>
<dbReference type="AlphaFoldDB" id="B4NV87"/>
<reference evidence="2 3" key="1">
    <citation type="journal article" date="2007" name="Nature">
        <title>Evolution of genes and genomes on the Drosophila phylogeny.</title>
        <authorList>
            <consortium name="Drosophila 12 Genomes Consortium"/>
            <person name="Clark A.G."/>
            <person name="Eisen M.B."/>
            <person name="Smith D.R."/>
            <person name="Bergman C.M."/>
            <person name="Oliver B."/>
            <person name="Markow T.A."/>
            <person name="Kaufman T.C."/>
            <person name="Kellis M."/>
            <person name="Gelbart W."/>
            <person name="Iyer V.N."/>
            <person name="Pollard D.A."/>
            <person name="Sackton T.B."/>
            <person name="Larracuente A.M."/>
            <person name="Singh N.D."/>
            <person name="Abad J.P."/>
            <person name="Abt D.N."/>
            <person name="Adryan B."/>
            <person name="Aguade M."/>
            <person name="Akashi H."/>
            <person name="Anderson W.W."/>
            <person name="Aquadro C.F."/>
            <person name="Ardell D.H."/>
            <person name="Arguello R."/>
            <person name="Artieri C.G."/>
            <person name="Barbash D.A."/>
            <person name="Barker D."/>
            <person name="Barsanti P."/>
            <person name="Batterham P."/>
            <person name="Batzoglou S."/>
            <person name="Begun D."/>
            <person name="Bhutkar A."/>
            <person name="Blanco E."/>
            <person name="Bosak S.A."/>
            <person name="Bradley R.K."/>
            <person name="Brand A.D."/>
            <person name="Brent M.R."/>
            <person name="Brooks A.N."/>
            <person name="Brown R.H."/>
            <person name="Butlin R.K."/>
            <person name="Caggese C."/>
            <person name="Calvi B.R."/>
            <person name="Bernardo de Carvalho A."/>
            <person name="Caspi A."/>
            <person name="Castrezana S."/>
            <person name="Celniker S.E."/>
            <person name="Chang J.L."/>
            <person name="Chapple C."/>
            <person name="Chatterji S."/>
            <person name="Chinwalla A."/>
            <person name="Civetta A."/>
            <person name="Clifton S.W."/>
            <person name="Comeron J.M."/>
            <person name="Costello J.C."/>
            <person name="Coyne J.A."/>
            <person name="Daub J."/>
            <person name="David R.G."/>
            <person name="Delcher A.L."/>
            <person name="Delehaunty K."/>
            <person name="Do C.B."/>
            <person name="Ebling H."/>
            <person name="Edwards K."/>
            <person name="Eickbush T."/>
            <person name="Evans J.D."/>
            <person name="Filipski A."/>
            <person name="Findeiss S."/>
            <person name="Freyhult E."/>
            <person name="Fulton L."/>
            <person name="Fulton R."/>
            <person name="Garcia A.C."/>
            <person name="Gardiner A."/>
            <person name="Garfield D.A."/>
            <person name="Garvin B.E."/>
            <person name="Gibson G."/>
            <person name="Gilbert D."/>
            <person name="Gnerre S."/>
            <person name="Godfrey J."/>
            <person name="Good R."/>
            <person name="Gotea V."/>
            <person name="Gravely B."/>
            <person name="Greenberg A.J."/>
            <person name="Griffiths-Jones S."/>
            <person name="Gross S."/>
            <person name="Guigo R."/>
            <person name="Gustafson E.A."/>
            <person name="Haerty W."/>
            <person name="Hahn M.W."/>
            <person name="Halligan D.L."/>
            <person name="Halpern A.L."/>
            <person name="Halter G.M."/>
            <person name="Han M.V."/>
            <person name="Heger A."/>
            <person name="Hillier L."/>
            <person name="Hinrichs A.S."/>
            <person name="Holmes I."/>
            <person name="Hoskins R.A."/>
            <person name="Hubisz M.J."/>
            <person name="Hultmark D."/>
            <person name="Huntley M.A."/>
            <person name="Jaffe D.B."/>
            <person name="Jagadeeshan S."/>
            <person name="Jeck W.R."/>
            <person name="Johnson J."/>
            <person name="Jones C.D."/>
            <person name="Jordan W.C."/>
            <person name="Karpen G.H."/>
            <person name="Kataoka E."/>
            <person name="Keightley P.D."/>
            <person name="Kheradpour P."/>
            <person name="Kirkness E.F."/>
            <person name="Koerich L.B."/>
            <person name="Kristiansen K."/>
            <person name="Kudrna D."/>
            <person name="Kulathinal R.J."/>
            <person name="Kumar S."/>
            <person name="Kwok R."/>
            <person name="Lander E."/>
            <person name="Langley C.H."/>
            <person name="Lapoint R."/>
            <person name="Lazzaro B.P."/>
            <person name="Lee S.J."/>
            <person name="Levesque L."/>
            <person name="Li R."/>
            <person name="Lin C.F."/>
            <person name="Lin M.F."/>
            <person name="Lindblad-Toh K."/>
            <person name="Llopart A."/>
            <person name="Long M."/>
            <person name="Low L."/>
            <person name="Lozovsky E."/>
            <person name="Lu J."/>
            <person name="Luo M."/>
            <person name="Machado C.A."/>
            <person name="Makalowski W."/>
            <person name="Marzo M."/>
            <person name="Matsuda M."/>
            <person name="Matzkin L."/>
            <person name="McAllister B."/>
            <person name="McBride C.S."/>
            <person name="McKernan B."/>
            <person name="McKernan K."/>
            <person name="Mendez-Lago M."/>
            <person name="Minx P."/>
            <person name="Mollenhauer M.U."/>
            <person name="Montooth K."/>
            <person name="Mount S.M."/>
            <person name="Mu X."/>
            <person name="Myers E."/>
            <person name="Negre B."/>
            <person name="Newfeld S."/>
            <person name="Nielsen R."/>
            <person name="Noor M.A."/>
            <person name="O'Grady P."/>
            <person name="Pachter L."/>
            <person name="Papaceit M."/>
            <person name="Parisi M.J."/>
            <person name="Parisi M."/>
            <person name="Parts L."/>
            <person name="Pedersen J.S."/>
            <person name="Pesole G."/>
            <person name="Phillippy A.M."/>
            <person name="Ponting C.P."/>
            <person name="Pop M."/>
            <person name="Porcelli D."/>
            <person name="Powell J.R."/>
            <person name="Prohaska S."/>
            <person name="Pruitt K."/>
            <person name="Puig M."/>
            <person name="Quesneville H."/>
            <person name="Ram K.R."/>
            <person name="Rand D."/>
            <person name="Rasmussen M.D."/>
            <person name="Reed L.K."/>
            <person name="Reenan R."/>
            <person name="Reily A."/>
            <person name="Remington K.A."/>
            <person name="Rieger T.T."/>
            <person name="Ritchie M.G."/>
            <person name="Robin C."/>
            <person name="Rogers Y.H."/>
            <person name="Rohde C."/>
            <person name="Rozas J."/>
            <person name="Rubenfield M.J."/>
            <person name="Ruiz A."/>
            <person name="Russo S."/>
            <person name="Salzberg S.L."/>
            <person name="Sanchez-Gracia A."/>
            <person name="Saranga D.J."/>
            <person name="Sato H."/>
            <person name="Schaeffer S.W."/>
            <person name="Schatz M.C."/>
            <person name="Schlenke T."/>
            <person name="Schwartz R."/>
            <person name="Segarra C."/>
            <person name="Singh R.S."/>
            <person name="Sirot L."/>
            <person name="Sirota M."/>
            <person name="Sisneros N.B."/>
            <person name="Smith C.D."/>
            <person name="Smith T.F."/>
            <person name="Spieth J."/>
            <person name="Stage D.E."/>
            <person name="Stark A."/>
            <person name="Stephan W."/>
            <person name="Strausberg R.L."/>
            <person name="Strempel S."/>
            <person name="Sturgill D."/>
            <person name="Sutton G."/>
            <person name="Sutton G.G."/>
            <person name="Tao W."/>
            <person name="Teichmann S."/>
            <person name="Tobari Y.N."/>
            <person name="Tomimura Y."/>
            <person name="Tsolas J.M."/>
            <person name="Valente V.L."/>
            <person name="Venter E."/>
            <person name="Venter J.C."/>
            <person name="Vicario S."/>
            <person name="Vieira F.G."/>
            <person name="Vilella A.J."/>
            <person name="Villasante A."/>
            <person name="Walenz B."/>
            <person name="Wang J."/>
            <person name="Wasserman M."/>
            <person name="Watts T."/>
            <person name="Wilson D."/>
            <person name="Wilson R.K."/>
            <person name="Wing R.A."/>
            <person name="Wolfner M.F."/>
            <person name="Wong A."/>
            <person name="Wong G.K."/>
            <person name="Wu C.I."/>
            <person name="Wu G."/>
            <person name="Yamamoto D."/>
            <person name="Yang H.P."/>
            <person name="Yang S.P."/>
            <person name="Yorke J.A."/>
            <person name="Yoshida K."/>
            <person name="Zdobnov E."/>
            <person name="Zhang P."/>
            <person name="Zhang Y."/>
            <person name="Zimin A.V."/>
            <person name="Baldwin J."/>
            <person name="Abdouelleil A."/>
            <person name="Abdulkadir J."/>
            <person name="Abebe A."/>
            <person name="Abera B."/>
            <person name="Abreu J."/>
            <person name="Acer S.C."/>
            <person name="Aftuck L."/>
            <person name="Alexander A."/>
            <person name="An P."/>
            <person name="Anderson E."/>
            <person name="Anderson S."/>
            <person name="Arachi H."/>
            <person name="Azer M."/>
            <person name="Bachantsang P."/>
            <person name="Barry A."/>
            <person name="Bayul T."/>
            <person name="Berlin A."/>
            <person name="Bessette D."/>
            <person name="Bloom T."/>
            <person name="Blye J."/>
            <person name="Boguslavskiy L."/>
            <person name="Bonnet C."/>
            <person name="Boukhgalter B."/>
            <person name="Bourzgui I."/>
            <person name="Brown A."/>
            <person name="Cahill P."/>
            <person name="Channer S."/>
            <person name="Cheshatsang Y."/>
            <person name="Chuda L."/>
            <person name="Citroen M."/>
            <person name="Collymore A."/>
            <person name="Cooke P."/>
            <person name="Costello M."/>
            <person name="D'Aco K."/>
            <person name="Daza R."/>
            <person name="De Haan G."/>
            <person name="DeGray S."/>
            <person name="DeMaso C."/>
            <person name="Dhargay N."/>
            <person name="Dooley K."/>
            <person name="Dooley E."/>
            <person name="Doricent M."/>
            <person name="Dorje P."/>
            <person name="Dorjee K."/>
            <person name="Dupes A."/>
            <person name="Elong R."/>
            <person name="Falk J."/>
            <person name="Farina A."/>
            <person name="Faro S."/>
            <person name="Ferguson D."/>
            <person name="Fisher S."/>
            <person name="Foley C.D."/>
            <person name="Franke A."/>
            <person name="Friedrich D."/>
            <person name="Gadbois L."/>
            <person name="Gearin G."/>
            <person name="Gearin C.R."/>
            <person name="Giannoukos G."/>
            <person name="Goode T."/>
            <person name="Graham J."/>
            <person name="Grandbois E."/>
            <person name="Grewal S."/>
            <person name="Gyaltsen K."/>
            <person name="Hafez N."/>
            <person name="Hagos B."/>
            <person name="Hall J."/>
            <person name="Henson C."/>
            <person name="Hollinger A."/>
            <person name="Honan T."/>
            <person name="Huard M.D."/>
            <person name="Hughes L."/>
            <person name="Hurhula B."/>
            <person name="Husby M.E."/>
            <person name="Kamat A."/>
            <person name="Kanga B."/>
            <person name="Kashin S."/>
            <person name="Khazanovich D."/>
            <person name="Kisner P."/>
            <person name="Lance K."/>
            <person name="Lara M."/>
            <person name="Lee W."/>
            <person name="Lennon N."/>
            <person name="Letendre F."/>
            <person name="LeVine R."/>
            <person name="Lipovsky A."/>
            <person name="Liu X."/>
            <person name="Liu J."/>
            <person name="Liu S."/>
            <person name="Lokyitsang T."/>
            <person name="Lokyitsang Y."/>
            <person name="Lubonja R."/>
            <person name="Lui A."/>
            <person name="MacDonald P."/>
            <person name="Magnisalis V."/>
            <person name="Maru K."/>
            <person name="Matthews C."/>
            <person name="McCusker W."/>
            <person name="McDonough S."/>
            <person name="Mehta T."/>
            <person name="Meldrim J."/>
            <person name="Meneus L."/>
            <person name="Mihai O."/>
            <person name="Mihalev A."/>
            <person name="Mihova T."/>
            <person name="Mittelman R."/>
            <person name="Mlenga V."/>
            <person name="Montmayeur A."/>
            <person name="Mulrain L."/>
            <person name="Navidi A."/>
            <person name="Naylor J."/>
            <person name="Negash T."/>
            <person name="Nguyen T."/>
            <person name="Nguyen N."/>
            <person name="Nicol R."/>
            <person name="Norbu C."/>
            <person name="Norbu N."/>
            <person name="Novod N."/>
            <person name="O'Neill B."/>
            <person name="Osman S."/>
            <person name="Markiewicz E."/>
            <person name="Oyono O.L."/>
            <person name="Patti C."/>
            <person name="Phunkhang P."/>
            <person name="Pierre F."/>
            <person name="Priest M."/>
            <person name="Raghuraman S."/>
            <person name="Rege F."/>
            <person name="Reyes R."/>
            <person name="Rise C."/>
            <person name="Rogov P."/>
            <person name="Ross K."/>
            <person name="Ryan E."/>
            <person name="Settipalli S."/>
            <person name="Shea T."/>
            <person name="Sherpa N."/>
            <person name="Shi L."/>
            <person name="Shih D."/>
            <person name="Sparrow T."/>
            <person name="Spaulding J."/>
            <person name="Stalker J."/>
            <person name="Stange-Thomann N."/>
            <person name="Stavropoulos S."/>
            <person name="Stone C."/>
            <person name="Strader C."/>
            <person name="Tesfaye S."/>
            <person name="Thomson T."/>
            <person name="Thoulutsang Y."/>
            <person name="Thoulutsang D."/>
            <person name="Topham K."/>
            <person name="Topping I."/>
            <person name="Tsamla T."/>
            <person name="Vassiliev H."/>
            <person name="Vo A."/>
            <person name="Wangchuk T."/>
            <person name="Wangdi T."/>
            <person name="Weiand M."/>
            <person name="Wilkinson J."/>
            <person name="Wilson A."/>
            <person name="Yadav S."/>
            <person name="Young G."/>
            <person name="Yu Q."/>
            <person name="Zembek L."/>
            <person name="Zhong D."/>
            <person name="Zimmer A."/>
            <person name="Zwirko Z."/>
            <person name="Jaffe D.B."/>
            <person name="Alvarez P."/>
            <person name="Brockman W."/>
            <person name="Butler J."/>
            <person name="Chin C."/>
            <person name="Gnerre S."/>
            <person name="Grabherr M."/>
            <person name="Kleber M."/>
            <person name="Mauceli E."/>
            <person name="MacCallum I."/>
        </authorList>
    </citation>
    <scope>NUCLEOTIDE SEQUENCE [LARGE SCALE GENOMIC DNA]</scope>
    <source>
        <strain evidence="3">white501</strain>
    </source>
</reference>
<gene>
    <name evidence="2" type="primary">Dsim\GD21150</name>
    <name evidence="2" type="ORF">Dsim_GD21150</name>
</gene>
<sequence length="73" mass="8515">MRELRGLIPLRPESSESSQRFTEVHRSSERHIAEIVSWPFAKAQRDTRRKTAEISQLIFVGGKLAEQEDVREH</sequence>
<evidence type="ECO:0000313" key="3">
    <source>
        <dbReference type="Proteomes" id="UP000000304"/>
    </source>
</evidence>
<dbReference type="HOGENOM" id="CLU_2707453_0_0_1"/>
<organism evidence="2 3">
    <name type="scientific">Drosophila simulans</name>
    <name type="common">Fruit fly</name>
    <dbReference type="NCBI Taxonomy" id="7240"/>
    <lineage>
        <taxon>Eukaryota</taxon>
        <taxon>Metazoa</taxon>
        <taxon>Ecdysozoa</taxon>
        <taxon>Arthropoda</taxon>
        <taxon>Hexapoda</taxon>
        <taxon>Insecta</taxon>
        <taxon>Pterygota</taxon>
        <taxon>Neoptera</taxon>
        <taxon>Endopterygota</taxon>
        <taxon>Diptera</taxon>
        <taxon>Brachycera</taxon>
        <taxon>Muscomorpha</taxon>
        <taxon>Ephydroidea</taxon>
        <taxon>Drosophilidae</taxon>
        <taxon>Drosophila</taxon>
        <taxon>Sophophora</taxon>
    </lineage>
</organism>
<evidence type="ECO:0000256" key="1">
    <source>
        <dbReference type="SAM" id="MobiDB-lite"/>
    </source>
</evidence>
<evidence type="ECO:0000313" key="2">
    <source>
        <dbReference type="EMBL" id="EDX15964.1"/>
    </source>
</evidence>
<name>B4NV87_DROSI</name>
<dbReference type="EMBL" id="CH986622">
    <property type="protein sequence ID" value="EDX15964.1"/>
    <property type="molecule type" value="Genomic_DNA"/>
</dbReference>
<dbReference type="SMR" id="B4NV87"/>